<dbReference type="Proteomes" id="UP001054857">
    <property type="component" value="Unassembled WGS sequence"/>
</dbReference>
<keyword evidence="5" id="KW-1185">Reference proteome</keyword>
<comment type="caution">
    <text evidence="4">The sequence shown here is derived from an EMBL/GenBank/DDBJ whole genome shotgun (WGS) entry which is preliminary data.</text>
</comment>
<evidence type="ECO:0000256" key="2">
    <source>
        <dbReference type="SAM" id="MobiDB-lite"/>
    </source>
</evidence>
<dbReference type="AlphaFoldDB" id="A0AAD3HHT9"/>
<comment type="similarity">
    <text evidence="1">Belongs to the IFRD family.</text>
</comment>
<dbReference type="Pfam" id="PF05004">
    <property type="entry name" value="IFRD"/>
    <property type="match status" value="1"/>
</dbReference>
<dbReference type="InterPro" id="IPR007701">
    <property type="entry name" value="Interferon-rel_develop_reg_N"/>
</dbReference>
<dbReference type="EMBL" id="BMAR01000001">
    <property type="protein sequence ID" value="GFR40895.1"/>
    <property type="molecule type" value="Genomic_DNA"/>
</dbReference>
<gene>
    <name evidence="4" type="ORF">Agub_g1549</name>
</gene>
<dbReference type="SUPFAM" id="SSF48371">
    <property type="entry name" value="ARM repeat"/>
    <property type="match status" value="1"/>
</dbReference>
<proteinExistence type="inferred from homology"/>
<accession>A0AAD3HHT9</accession>
<feature type="domain" description="Interferon-related developmental regulator N-terminal" evidence="3">
    <location>
        <begin position="43"/>
        <end position="366"/>
    </location>
</feature>
<dbReference type="PANTHER" id="PTHR12354:SF1">
    <property type="entry name" value="INTERFERON-RELATED DEVELOPMENTAL REGULATOR 1"/>
    <property type="match status" value="1"/>
</dbReference>
<dbReference type="PANTHER" id="PTHR12354">
    <property type="entry name" value="INTERFERON-RELATED DEVELOPMENTAL REGULATOR"/>
    <property type="match status" value="1"/>
</dbReference>
<name>A0AAD3HHT9_9CHLO</name>
<organism evidence="4 5">
    <name type="scientific">Astrephomene gubernaculifera</name>
    <dbReference type="NCBI Taxonomy" id="47775"/>
    <lineage>
        <taxon>Eukaryota</taxon>
        <taxon>Viridiplantae</taxon>
        <taxon>Chlorophyta</taxon>
        <taxon>core chlorophytes</taxon>
        <taxon>Chlorophyceae</taxon>
        <taxon>CS clade</taxon>
        <taxon>Chlamydomonadales</taxon>
        <taxon>Astrephomenaceae</taxon>
        <taxon>Astrephomene</taxon>
    </lineage>
</organism>
<feature type="region of interest" description="Disordered" evidence="2">
    <location>
        <begin position="282"/>
        <end position="327"/>
    </location>
</feature>
<sequence>MGRRRAVSTAAAAASCLELSSLGRDGPGSPNGTSGCGALSDGDADSFQTDEFERRIDALFEKRGSTREGALQSLAELLRAEYRADDCMCHSETITSRCLAALKRGSSLESFLAAQLLSLHILTLGQPDESLFQALHADLERAAVSAGGGGGDDVAVQCASLDCLTLAAFVLAEEEEADTRGVMERLRSMWNKGSPKVRAAAVRGWSFLLTSLDCPNMAWSSAERGASAGGLAACLAALAGLMLERDLDLRTAAGEAVAVIRCCCGCSVEVLEELAAGAVGAEEEADGLDSGGEDEEEEEWSGGRRGRRSGSGDGSSGGGGAGGGDGMEGLLGRMQQLACNKGDKLRRSRRERASQRSTFRGLLSALRGSQLPASRIRLQHGDCLVVEGVAGNHRLAFLRRVLAGGFQAHLQRNPLLHRVFGFTPRQERPERLSAVEKRLSRSSQSGGAKARTADRRWSREAKVASRMAGYMDF</sequence>
<evidence type="ECO:0000313" key="5">
    <source>
        <dbReference type="Proteomes" id="UP001054857"/>
    </source>
</evidence>
<dbReference type="PROSITE" id="PS51257">
    <property type="entry name" value="PROKAR_LIPOPROTEIN"/>
    <property type="match status" value="1"/>
</dbReference>
<evidence type="ECO:0000313" key="4">
    <source>
        <dbReference type="EMBL" id="GFR40895.1"/>
    </source>
</evidence>
<feature type="region of interest" description="Disordered" evidence="2">
    <location>
        <begin position="431"/>
        <end position="457"/>
    </location>
</feature>
<protein>
    <recommendedName>
        <fullName evidence="3">Interferon-related developmental regulator N-terminal domain-containing protein</fullName>
    </recommendedName>
</protein>
<reference evidence="4 5" key="1">
    <citation type="journal article" date="2021" name="Sci. Rep.">
        <title>Genome sequencing of the multicellular alga Astrephomene provides insights into convergent evolution of germ-soma differentiation.</title>
        <authorList>
            <person name="Yamashita S."/>
            <person name="Yamamoto K."/>
            <person name="Matsuzaki R."/>
            <person name="Suzuki S."/>
            <person name="Yamaguchi H."/>
            <person name="Hirooka S."/>
            <person name="Minakuchi Y."/>
            <person name="Miyagishima S."/>
            <person name="Kawachi M."/>
            <person name="Toyoda A."/>
            <person name="Nozaki H."/>
        </authorList>
    </citation>
    <scope>NUCLEOTIDE SEQUENCE [LARGE SCALE GENOMIC DNA]</scope>
    <source>
        <strain evidence="4 5">NIES-4017</strain>
    </source>
</reference>
<dbReference type="InterPro" id="IPR039777">
    <property type="entry name" value="IFRD"/>
</dbReference>
<dbReference type="InterPro" id="IPR016024">
    <property type="entry name" value="ARM-type_fold"/>
</dbReference>
<feature type="compositionally biased region" description="Gly residues" evidence="2">
    <location>
        <begin position="309"/>
        <end position="327"/>
    </location>
</feature>
<evidence type="ECO:0000256" key="1">
    <source>
        <dbReference type="ARBA" id="ARBA00008828"/>
    </source>
</evidence>
<evidence type="ECO:0000259" key="3">
    <source>
        <dbReference type="Pfam" id="PF05004"/>
    </source>
</evidence>
<dbReference type="Gene3D" id="1.25.10.10">
    <property type="entry name" value="Leucine-rich Repeat Variant"/>
    <property type="match status" value="1"/>
</dbReference>
<feature type="compositionally biased region" description="Acidic residues" evidence="2">
    <location>
        <begin position="282"/>
        <end position="300"/>
    </location>
</feature>
<dbReference type="InterPro" id="IPR011989">
    <property type="entry name" value="ARM-like"/>
</dbReference>